<evidence type="ECO:0000313" key="2">
    <source>
        <dbReference type="Proteomes" id="UP001432322"/>
    </source>
</evidence>
<protein>
    <submittedName>
        <fullName evidence="1">Uncharacterized protein</fullName>
    </submittedName>
</protein>
<organism evidence="1 2">
    <name type="scientific">Pristionchus fissidentatus</name>
    <dbReference type="NCBI Taxonomy" id="1538716"/>
    <lineage>
        <taxon>Eukaryota</taxon>
        <taxon>Metazoa</taxon>
        <taxon>Ecdysozoa</taxon>
        <taxon>Nematoda</taxon>
        <taxon>Chromadorea</taxon>
        <taxon>Rhabditida</taxon>
        <taxon>Rhabditina</taxon>
        <taxon>Diplogasteromorpha</taxon>
        <taxon>Diplogasteroidea</taxon>
        <taxon>Neodiplogasteridae</taxon>
        <taxon>Pristionchus</taxon>
    </lineage>
</organism>
<feature type="non-terminal residue" evidence="1">
    <location>
        <position position="1"/>
    </location>
</feature>
<dbReference type="Proteomes" id="UP001432322">
    <property type="component" value="Unassembled WGS sequence"/>
</dbReference>
<evidence type="ECO:0000313" key="1">
    <source>
        <dbReference type="EMBL" id="GMT10517.1"/>
    </source>
</evidence>
<keyword evidence="2" id="KW-1185">Reference proteome</keyword>
<dbReference type="EMBL" id="BTSY01000001">
    <property type="protein sequence ID" value="GMT10517.1"/>
    <property type="molecule type" value="Genomic_DNA"/>
</dbReference>
<proteinExistence type="predicted"/>
<reference evidence="1" key="1">
    <citation type="submission" date="2023-10" db="EMBL/GenBank/DDBJ databases">
        <title>Genome assembly of Pristionchus species.</title>
        <authorList>
            <person name="Yoshida K."/>
            <person name="Sommer R.J."/>
        </authorList>
    </citation>
    <scope>NUCLEOTIDE SEQUENCE</scope>
    <source>
        <strain evidence="1">RS5133</strain>
    </source>
</reference>
<name>A0AAV5UVA0_9BILA</name>
<dbReference type="AlphaFoldDB" id="A0AAV5UVA0"/>
<accession>A0AAV5UVA0</accession>
<gene>
    <name evidence="1" type="ORF">PFISCL1PPCAC_1814</name>
</gene>
<comment type="caution">
    <text evidence="1">The sequence shown here is derived from an EMBL/GenBank/DDBJ whole genome shotgun (WGS) entry which is preliminary data.</text>
</comment>
<sequence>SSHLSDVFSYSHSSSSHRLLCFNRRGSKIPVRSSLRLWLSQCRIPPWGWSLPPERIWIQQRRQWISCGSLHWNASQRIIVPVVINLFHNEHRLLTIILKILFGEVLS</sequence>